<dbReference type="GO" id="GO:1901605">
    <property type="term" value="P:alpha-amino acid metabolic process"/>
    <property type="evidence" value="ECO:0007669"/>
    <property type="project" value="TreeGrafter"/>
</dbReference>
<feature type="compositionally biased region" description="Polar residues" evidence="6">
    <location>
        <begin position="192"/>
        <end position="201"/>
    </location>
</feature>
<protein>
    <recommendedName>
        <fullName evidence="8">Aminotransferase class I/classII large domain-containing protein</fullName>
    </recommendedName>
</protein>
<feature type="chain" id="PRO_5015483523" description="Aminotransferase class I/classII large domain-containing protein" evidence="7">
    <location>
        <begin position="26"/>
        <end position="838"/>
    </location>
</feature>
<dbReference type="Proteomes" id="UP000245956">
    <property type="component" value="Unassembled WGS sequence"/>
</dbReference>
<dbReference type="GO" id="GO:0030170">
    <property type="term" value="F:pyridoxal phosphate binding"/>
    <property type="evidence" value="ECO:0007669"/>
    <property type="project" value="InterPro"/>
</dbReference>
<dbReference type="InterPro" id="IPR015421">
    <property type="entry name" value="PyrdxlP-dep_Trfase_major"/>
</dbReference>
<evidence type="ECO:0000256" key="3">
    <source>
        <dbReference type="ARBA" id="ARBA00022576"/>
    </source>
</evidence>
<evidence type="ECO:0000256" key="6">
    <source>
        <dbReference type="SAM" id="MobiDB-lite"/>
    </source>
</evidence>
<evidence type="ECO:0000259" key="8">
    <source>
        <dbReference type="Pfam" id="PF00155"/>
    </source>
</evidence>
<comment type="cofactor">
    <cofactor evidence="1">
        <name>pyridoxal 5'-phosphate</name>
        <dbReference type="ChEBI" id="CHEBI:597326"/>
    </cofactor>
</comment>
<sequence length="838" mass="92420">MGLMRHAPGGPMVWYCFVWCGVVRCDMVLSDSAWPNRYSTVGRGAEAWYPGIVSISGPHFANAEPQSTTIVGSGAAAASNRAVATRSSDLGTTAQEPLTVVGDGDGDDDAQSCRSSRATPSPATSGSLTLRPPCRWSLHHVDVGLRAPMVACLVPSRASPGLPRLRPHFRRPRRGRPPAVRRRRTSHRRLDQASTPVDPSGALSWQSAIQAATRQLVPMRGILGLAHTVLLLQYILLHDTARKEPNMVYFQEEAAPLDLSHHLSRVTKNRTPSSIKNYYRFFKISGIGNLASGLPNASYFPFDTLEAEVARPSRWDASPDEYHPDAEESSLVVVPKAATNSGGDPAKRVDIATALQYGTAGGYPPLLSWVRRFMLDVLAPNVPYEPGPDVILSCGSTDGVFKLVDLLYDSWLPERGDPVSERPGLLTELFVFNNVLPVVEPHGIQIVTVEIDGEGILAKGPGSLEDVLRNWDPARGKRPHVLYTVTVGHNPTGGVQSLQRKRDIYSVCRAFDIIIIEDEPYWYLQFPSAAAAEAQSRHTAESLAVKRESDEELLGYAGTRRQRSGHSFIDSLVPSFLSLDIDGRVIRLDTLSKTMAPGCRIGWITAQPKFIERLERITEISTQQPSGFAQAMVVQLLVGQNPDALHAFADLPAHKRNAFSGWKMDGWVHWLAGLRSVYERRAARMCSILDQGTHMVVKKPSSSSSSRSSPGKRTQLLSFDWPRGGMFVWLRVHFEEHPLWMARGPTMEALDGPAMAAAMLAFMARKPHLVLPSPGTMFGATPTVVKERAWQNLRLCFTAESEENIDACSRRFTNAVHKFWLIDEVDVMEDLVREQRAS</sequence>
<evidence type="ECO:0000256" key="7">
    <source>
        <dbReference type="SAM" id="SignalP"/>
    </source>
</evidence>
<dbReference type="InterPro" id="IPR004839">
    <property type="entry name" value="Aminotransferase_I/II_large"/>
</dbReference>
<evidence type="ECO:0000256" key="5">
    <source>
        <dbReference type="ARBA" id="ARBA00022898"/>
    </source>
</evidence>
<dbReference type="InterPro" id="IPR050859">
    <property type="entry name" value="Class-I_PLP-dep_aminotransf"/>
</dbReference>
<evidence type="ECO:0000313" key="10">
    <source>
        <dbReference type="Proteomes" id="UP000245956"/>
    </source>
</evidence>
<feature type="compositionally biased region" description="Basic residues" evidence="6">
    <location>
        <begin position="165"/>
        <end position="187"/>
    </location>
</feature>
<keyword evidence="7" id="KW-0732">Signal</keyword>
<evidence type="ECO:0000313" key="9">
    <source>
        <dbReference type="EMBL" id="PWI69691.1"/>
    </source>
</evidence>
<accession>A0A2U3E593</accession>
<dbReference type="InterPro" id="IPR015424">
    <property type="entry name" value="PyrdxlP-dep_Trfase"/>
</dbReference>
<evidence type="ECO:0000256" key="4">
    <source>
        <dbReference type="ARBA" id="ARBA00022679"/>
    </source>
</evidence>
<keyword evidence="4" id="KW-0808">Transferase</keyword>
<dbReference type="PANTHER" id="PTHR42790:SF1">
    <property type="entry name" value="AROMATIC AMINO ACID AMINOTRANSFERASE, HYPOTHETICAL (EUROFUNG)"/>
    <property type="match status" value="1"/>
</dbReference>
<dbReference type="SUPFAM" id="SSF53383">
    <property type="entry name" value="PLP-dependent transferases"/>
    <property type="match status" value="1"/>
</dbReference>
<feature type="signal peptide" evidence="7">
    <location>
        <begin position="1"/>
        <end position="25"/>
    </location>
</feature>
<evidence type="ECO:0000256" key="2">
    <source>
        <dbReference type="ARBA" id="ARBA00007441"/>
    </source>
</evidence>
<feature type="compositionally biased region" description="Polar residues" evidence="6">
    <location>
        <begin position="112"/>
        <end position="128"/>
    </location>
</feature>
<proteinExistence type="inferred from homology"/>
<organism evidence="9 10">
    <name type="scientific">Purpureocillium lilacinum</name>
    <name type="common">Paecilomyces lilacinus</name>
    <dbReference type="NCBI Taxonomy" id="33203"/>
    <lineage>
        <taxon>Eukaryota</taxon>
        <taxon>Fungi</taxon>
        <taxon>Dikarya</taxon>
        <taxon>Ascomycota</taxon>
        <taxon>Pezizomycotina</taxon>
        <taxon>Sordariomycetes</taxon>
        <taxon>Hypocreomycetidae</taxon>
        <taxon>Hypocreales</taxon>
        <taxon>Ophiocordycipitaceae</taxon>
        <taxon>Purpureocillium</taxon>
    </lineage>
</organism>
<comment type="similarity">
    <text evidence="2">Belongs to the class-I pyridoxal-phosphate-dependent aminotransferase family.</text>
</comment>
<feature type="region of interest" description="Disordered" evidence="6">
    <location>
        <begin position="84"/>
        <end position="131"/>
    </location>
</feature>
<name>A0A2U3E593_PURLI</name>
<dbReference type="EMBL" id="LCWV01000011">
    <property type="protein sequence ID" value="PWI69691.1"/>
    <property type="molecule type" value="Genomic_DNA"/>
</dbReference>
<reference evidence="9 10" key="1">
    <citation type="journal article" date="2016" name="Front. Microbiol.">
        <title>Genome and transcriptome sequences reveal the specific parasitism of the nematophagous Purpureocillium lilacinum 36-1.</title>
        <authorList>
            <person name="Xie J."/>
            <person name="Li S."/>
            <person name="Mo C."/>
            <person name="Xiao X."/>
            <person name="Peng D."/>
            <person name="Wang G."/>
            <person name="Xiao Y."/>
        </authorList>
    </citation>
    <scope>NUCLEOTIDE SEQUENCE [LARGE SCALE GENOMIC DNA]</scope>
    <source>
        <strain evidence="9 10">36-1</strain>
    </source>
</reference>
<gene>
    <name evidence="9" type="ORF">PCL_00603</name>
</gene>
<feature type="region of interest" description="Disordered" evidence="6">
    <location>
        <begin position="161"/>
        <end position="201"/>
    </location>
</feature>
<dbReference type="Gene3D" id="3.40.640.10">
    <property type="entry name" value="Type I PLP-dependent aspartate aminotransferase-like (Major domain)"/>
    <property type="match status" value="1"/>
</dbReference>
<dbReference type="Pfam" id="PF00155">
    <property type="entry name" value="Aminotran_1_2"/>
    <property type="match status" value="1"/>
</dbReference>
<feature type="domain" description="Aminotransferase class I/classII large" evidence="8">
    <location>
        <begin position="432"/>
        <end position="639"/>
    </location>
</feature>
<dbReference type="AlphaFoldDB" id="A0A2U3E593"/>
<dbReference type="CDD" id="cd00609">
    <property type="entry name" value="AAT_like"/>
    <property type="match status" value="1"/>
</dbReference>
<evidence type="ECO:0000256" key="1">
    <source>
        <dbReference type="ARBA" id="ARBA00001933"/>
    </source>
</evidence>
<keyword evidence="3" id="KW-0032">Aminotransferase</keyword>
<keyword evidence="5" id="KW-0663">Pyridoxal phosphate</keyword>
<dbReference type="GO" id="GO:0008483">
    <property type="term" value="F:transaminase activity"/>
    <property type="evidence" value="ECO:0007669"/>
    <property type="project" value="UniProtKB-KW"/>
</dbReference>
<dbReference type="PANTHER" id="PTHR42790">
    <property type="entry name" value="AMINOTRANSFERASE"/>
    <property type="match status" value="1"/>
</dbReference>
<comment type="caution">
    <text evidence="9">The sequence shown here is derived from an EMBL/GenBank/DDBJ whole genome shotgun (WGS) entry which is preliminary data.</text>
</comment>